<comment type="caution">
    <text evidence="2">The sequence shown here is derived from an EMBL/GenBank/DDBJ whole genome shotgun (WGS) entry which is preliminary data.</text>
</comment>
<keyword evidence="3" id="KW-1185">Reference proteome</keyword>
<reference evidence="2" key="1">
    <citation type="journal article" date="2014" name="Int. J. Syst. Evol. Microbiol.">
        <title>Complete genome sequence of Corynebacterium casei LMG S-19264T (=DSM 44701T), isolated from a smear-ripened cheese.</title>
        <authorList>
            <consortium name="US DOE Joint Genome Institute (JGI-PGF)"/>
            <person name="Walter F."/>
            <person name="Albersmeier A."/>
            <person name="Kalinowski J."/>
            <person name="Ruckert C."/>
        </authorList>
    </citation>
    <scope>NUCLEOTIDE SEQUENCE</scope>
    <source>
        <strain evidence="2">JCM 4654</strain>
    </source>
</reference>
<dbReference type="InterPro" id="IPR012338">
    <property type="entry name" value="Beta-lactam/transpept-like"/>
</dbReference>
<dbReference type="AlphaFoldDB" id="A0A918Y0E2"/>
<proteinExistence type="predicted"/>
<feature type="region of interest" description="Disordered" evidence="1">
    <location>
        <begin position="161"/>
        <end position="203"/>
    </location>
</feature>
<evidence type="ECO:0000313" key="2">
    <source>
        <dbReference type="EMBL" id="GHD86817.1"/>
    </source>
</evidence>
<gene>
    <name evidence="2" type="ORF">GCM10010508_16130</name>
</gene>
<reference evidence="2" key="2">
    <citation type="submission" date="2020-09" db="EMBL/GenBank/DDBJ databases">
        <authorList>
            <person name="Sun Q."/>
            <person name="Ohkuma M."/>
        </authorList>
    </citation>
    <scope>NUCLEOTIDE SEQUENCE</scope>
    <source>
        <strain evidence="2">JCM 4654</strain>
    </source>
</reference>
<dbReference type="SUPFAM" id="SSF56601">
    <property type="entry name" value="beta-lactamase/transpeptidase-like"/>
    <property type="match status" value="1"/>
</dbReference>
<protein>
    <recommendedName>
        <fullName evidence="4">D-alanyl-D-alanine carboxypeptidase</fullName>
    </recommendedName>
</protein>
<evidence type="ECO:0000313" key="3">
    <source>
        <dbReference type="Proteomes" id="UP000608955"/>
    </source>
</evidence>
<dbReference type="EMBL" id="BMVF01000004">
    <property type="protein sequence ID" value="GHD86817.1"/>
    <property type="molecule type" value="Genomic_DNA"/>
</dbReference>
<evidence type="ECO:0000256" key="1">
    <source>
        <dbReference type="SAM" id="MobiDB-lite"/>
    </source>
</evidence>
<dbReference type="Gene3D" id="3.40.710.10">
    <property type="entry name" value="DD-peptidase/beta-lactamase superfamily"/>
    <property type="match status" value="1"/>
</dbReference>
<organism evidence="2 3">
    <name type="scientific">Streptomyces naganishii JCM 4654</name>
    <dbReference type="NCBI Taxonomy" id="1306179"/>
    <lineage>
        <taxon>Bacteria</taxon>
        <taxon>Bacillati</taxon>
        <taxon>Actinomycetota</taxon>
        <taxon>Actinomycetes</taxon>
        <taxon>Kitasatosporales</taxon>
        <taxon>Streptomycetaceae</taxon>
        <taxon>Streptomyces</taxon>
    </lineage>
</organism>
<accession>A0A918Y0E2</accession>
<dbReference type="Proteomes" id="UP000608955">
    <property type="component" value="Unassembled WGS sequence"/>
</dbReference>
<evidence type="ECO:0008006" key="4">
    <source>
        <dbReference type="Google" id="ProtNLM"/>
    </source>
</evidence>
<sequence length="203" mass="22062">MPLRASGGGGGWTWRRLIQRRRRRAECGRRGQQGDGAQDALDTHVVTPDGYSGLHKKDFRDYCSTVSATFDSRQIPYTNRLLSGDTDVPVYQGIAGVKNGETTNAGATFTGAAQRNGKVLIGTVMHPAKREHKEVYKETAKLLDRGFQADGKVTPVGELVPPQSAALGRSCPRPAPCRGSRPFPRRSVRRPTCPEGSPIPEHG</sequence>
<name>A0A918Y0E2_9ACTN</name>